<reference evidence="2" key="1">
    <citation type="submission" date="2016-10" db="EMBL/GenBank/DDBJ databases">
        <authorList>
            <person name="Varghese N."/>
            <person name="Submissions S."/>
        </authorList>
    </citation>
    <scope>NUCLEOTIDE SEQUENCE [LARGE SCALE GENOMIC DNA]</scope>
    <source>
        <strain evidence="2">DSM 28463</strain>
    </source>
</reference>
<dbReference type="OrthoDB" id="7527830at2"/>
<dbReference type="STRING" id="1005928.SAMN04487859_102253"/>
<dbReference type="RefSeq" id="WP_092834079.1">
    <property type="nucleotide sequence ID" value="NZ_FOVP01000002.1"/>
</dbReference>
<organism evidence="1 2">
    <name type="scientific">Roseovarius lutimaris</name>
    <dbReference type="NCBI Taxonomy" id="1005928"/>
    <lineage>
        <taxon>Bacteria</taxon>
        <taxon>Pseudomonadati</taxon>
        <taxon>Pseudomonadota</taxon>
        <taxon>Alphaproteobacteria</taxon>
        <taxon>Rhodobacterales</taxon>
        <taxon>Roseobacteraceae</taxon>
        <taxon>Roseovarius</taxon>
    </lineage>
</organism>
<sequence>MTLEGKTASLEAEAEKIRDYFDAEYYLECNEDVREAGVDALLHFCEYGWRELRDPSSEFSISSYLDEHPEIREREVNPLVHFVSFREEEESQAVKPEVAESSLDIAIAERIAREADDVEPHFDAEFYLKTYGDIAEAGVDPLHHFMHYGWREGRDPSPYFSTIQYLRDHADISQSGVNPFWHYIVAGRQEGRITRPSGNVEEASDDTTGLDAVAEIRPYFDTEFYVSHNPDLAQAEIDPVAHYCAVGWKERRDPCPEFSTQFYLDLNPDIASLKINPFLHYVTTGRAEGRLARHPGGYQAERLRNTVPLEEEVKRWRSNRLPQRLLNTADLIDILSDVQYADRHTLILSVGHDNYRKVSGGVQLCEHREETLSAANGCLYLNLHPWQTLPRLAHETEESDPVMSLLLDGRSIGECHISDLIGTVGTVATEYNDVHVVIHHMLGHLPERLADLILATGRNECWLWLHDFFTLCPSYTLQRNGVSFCGAPPIVSNACRLCRFGEERRTHTDRMATFFKRVQVRLLSPSRGTAETWVARSGLRAASVEIRPHMKLEWRKRVVRLPREDHIVTIAFLGTPLPHKGWNVFENLFRALRHTERFRFLFLGAADIQTPGIEHERVHVTAEAPDAMIDAVVRNRVDLVLHWASWPETFSLSTYEAYAGGAYVITNEVSGNVAASVVSFGRGVVLRDVDDLETFFTDGRNDQIVRKLRTERRQSRVKHHLSRMVHDAIDAEPGDEQ</sequence>
<dbReference type="SUPFAM" id="SSF53756">
    <property type="entry name" value="UDP-Glycosyltransferase/glycogen phosphorylase"/>
    <property type="match status" value="1"/>
</dbReference>
<keyword evidence="2" id="KW-1185">Reference proteome</keyword>
<evidence type="ECO:0000313" key="2">
    <source>
        <dbReference type="Proteomes" id="UP000198599"/>
    </source>
</evidence>
<gene>
    <name evidence="1" type="ORF">SAMN04487859_102253</name>
</gene>
<dbReference type="Proteomes" id="UP000198599">
    <property type="component" value="Unassembled WGS sequence"/>
</dbReference>
<proteinExistence type="predicted"/>
<dbReference type="Gene3D" id="3.40.50.2000">
    <property type="entry name" value="Glycogen Phosphorylase B"/>
    <property type="match status" value="2"/>
</dbReference>
<dbReference type="AlphaFoldDB" id="A0A1I4Z2U7"/>
<protein>
    <submittedName>
        <fullName evidence="1">Uncharacterized protein</fullName>
    </submittedName>
</protein>
<name>A0A1I4Z2U7_9RHOB</name>
<dbReference type="EMBL" id="FOVP01000002">
    <property type="protein sequence ID" value="SFN44591.1"/>
    <property type="molecule type" value="Genomic_DNA"/>
</dbReference>
<accession>A0A1I4Z2U7</accession>
<evidence type="ECO:0000313" key="1">
    <source>
        <dbReference type="EMBL" id="SFN44591.1"/>
    </source>
</evidence>